<feature type="domain" description="IstB-like ATP-binding" evidence="1">
    <location>
        <begin position="2"/>
        <end position="38"/>
    </location>
</feature>
<dbReference type="EMBL" id="FQUL01000001">
    <property type="protein sequence ID" value="SHE27103.1"/>
    <property type="molecule type" value="Genomic_DNA"/>
</dbReference>
<dbReference type="GO" id="GO:0005524">
    <property type="term" value="F:ATP binding"/>
    <property type="evidence" value="ECO:0007669"/>
    <property type="project" value="InterPro"/>
</dbReference>
<evidence type="ECO:0000313" key="2">
    <source>
        <dbReference type="EMBL" id="SHE27103.1"/>
    </source>
</evidence>
<dbReference type="OrthoDB" id="2052561at2"/>
<dbReference type="AlphaFoldDB" id="A0A1M4S4G9"/>
<keyword evidence="3" id="KW-1185">Reference proteome</keyword>
<evidence type="ECO:0000259" key="1">
    <source>
        <dbReference type="Pfam" id="PF01695"/>
    </source>
</evidence>
<dbReference type="RefSeq" id="WP_084660011.1">
    <property type="nucleotide sequence ID" value="NZ_FQUL01000001.1"/>
</dbReference>
<proteinExistence type="predicted"/>
<reference evidence="3" key="1">
    <citation type="submission" date="2016-11" db="EMBL/GenBank/DDBJ databases">
        <authorList>
            <person name="Varghese N."/>
            <person name="Submissions S."/>
        </authorList>
    </citation>
    <scope>NUCLEOTIDE SEQUENCE [LARGE SCALE GENOMIC DNA]</scope>
    <source>
        <strain evidence="3">DSM 19514</strain>
    </source>
</reference>
<sequence>MGKTYVGIAFGISAVREGYLVRYYKLSKLLEKVGIARAEVPSRR</sequence>
<dbReference type="Proteomes" id="UP000184295">
    <property type="component" value="Unassembled WGS sequence"/>
</dbReference>
<gene>
    <name evidence="2" type="ORF">SAMN02745225_00020</name>
</gene>
<name>A0A1M4S4G9_9ACTN</name>
<organism evidence="2 3">
    <name type="scientific">Ferrithrix thermotolerans DSM 19514</name>
    <dbReference type="NCBI Taxonomy" id="1121881"/>
    <lineage>
        <taxon>Bacteria</taxon>
        <taxon>Bacillati</taxon>
        <taxon>Actinomycetota</taxon>
        <taxon>Acidimicrobiia</taxon>
        <taxon>Acidimicrobiales</taxon>
        <taxon>Acidimicrobiaceae</taxon>
        <taxon>Ferrithrix</taxon>
    </lineage>
</organism>
<evidence type="ECO:0000313" key="3">
    <source>
        <dbReference type="Proteomes" id="UP000184295"/>
    </source>
</evidence>
<protein>
    <submittedName>
        <fullName evidence="2">IstB-like ATP binding protein</fullName>
    </submittedName>
</protein>
<dbReference type="Pfam" id="PF01695">
    <property type="entry name" value="IstB_IS21"/>
    <property type="match status" value="1"/>
</dbReference>
<dbReference type="InterPro" id="IPR002611">
    <property type="entry name" value="IstB_ATP-bd"/>
</dbReference>
<accession>A0A1M4S4G9</accession>